<gene>
    <name evidence="2" type="ORF">SAMN04489716_3837</name>
</gene>
<accession>A0A1H2AG55</accession>
<evidence type="ECO:0000313" key="2">
    <source>
        <dbReference type="EMBL" id="SDT44799.1"/>
    </source>
</evidence>
<organism evidence="2 3">
    <name type="scientific">Actinoplanes derwentensis</name>
    <dbReference type="NCBI Taxonomy" id="113562"/>
    <lineage>
        <taxon>Bacteria</taxon>
        <taxon>Bacillati</taxon>
        <taxon>Actinomycetota</taxon>
        <taxon>Actinomycetes</taxon>
        <taxon>Micromonosporales</taxon>
        <taxon>Micromonosporaceae</taxon>
        <taxon>Actinoplanes</taxon>
    </lineage>
</organism>
<dbReference type="AlphaFoldDB" id="A0A1H2AG55"/>
<dbReference type="GO" id="GO:0003824">
    <property type="term" value="F:catalytic activity"/>
    <property type="evidence" value="ECO:0007669"/>
    <property type="project" value="UniProtKB-ARBA"/>
</dbReference>
<dbReference type="Gene3D" id="3.40.50.1820">
    <property type="entry name" value="alpha/beta hydrolase"/>
    <property type="match status" value="1"/>
</dbReference>
<dbReference type="Pfam" id="PF12697">
    <property type="entry name" value="Abhydrolase_6"/>
    <property type="match status" value="1"/>
</dbReference>
<dbReference type="Proteomes" id="UP000198688">
    <property type="component" value="Chromosome I"/>
</dbReference>
<dbReference type="InterPro" id="IPR029058">
    <property type="entry name" value="AB_hydrolase_fold"/>
</dbReference>
<dbReference type="SUPFAM" id="SSF53474">
    <property type="entry name" value="alpha/beta-Hydrolases"/>
    <property type="match status" value="1"/>
</dbReference>
<evidence type="ECO:0000313" key="3">
    <source>
        <dbReference type="Proteomes" id="UP000198688"/>
    </source>
</evidence>
<protein>
    <submittedName>
        <fullName evidence="2">Pimeloyl-ACP methyl ester carboxylesterase</fullName>
    </submittedName>
</protein>
<reference evidence="2 3" key="1">
    <citation type="submission" date="2016-10" db="EMBL/GenBank/DDBJ databases">
        <authorList>
            <person name="de Groot N.N."/>
        </authorList>
    </citation>
    <scope>NUCLEOTIDE SEQUENCE [LARGE SCALE GENOMIC DNA]</scope>
    <source>
        <strain evidence="2 3">DSM 43941</strain>
    </source>
</reference>
<proteinExistence type="predicted"/>
<dbReference type="EMBL" id="LT629758">
    <property type="protein sequence ID" value="SDT44799.1"/>
    <property type="molecule type" value="Genomic_DNA"/>
</dbReference>
<evidence type="ECO:0000259" key="1">
    <source>
        <dbReference type="Pfam" id="PF12697"/>
    </source>
</evidence>
<dbReference type="InterPro" id="IPR000073">
    <property type="entry name" value="AB_hydrolase_1"/>
</dbReference>
<name>A0A1H2AG55_9ACTN</name>
<keyword evidence="3" id="KW-1185">Reference proteome</keyword>
<dbReference type="STRING" id="113562.SAMN04489716_3837"/>
<sequence length="243" mass="25242">MESADGTRLAVRRHGRGEPLVLVHGSAGGLDSWDPVLPLLTEEFQTWVYARRGYAPSDGCTRAKTFADDVADLRAVIMAAGGEARVVGGSYGATVGLHAALADGAGIRTLTVFEPPLFAAADTVALDRYRAALTGGDLLAANRIFAADVARFPMDVGAAAPDEAAGMLHDLEALAADSADVARWAGIGVPVRIVQGATTWEPMPATMDALGVALPKASRVVLAGQSHFASHTAPQAFAEALRW</sequence>
<feature type="domain" description="AB hydrolase-1" evidence="1">
    <location>
        <begin position="20"/>
        <end position="240"/>
    </location>
</feature>